<dbReference type="InterPro" id="IPR056372">
    <property type="entry name" value="TPR_DOCK"/>
</dbReference>
<evidence type="ECO:0000313" key="13">
    <source>
        <dbReference type="RefSeq" id="XP_034240419.1"/>
    </source>
</evidence>
<evidence type="ECO:0000256" key="4">
    <source>
        <dbReference type="ARBA" id="ARBA00022553"/>
    </source>
</evidence>
<sequence>MTKWKPVREKDRYGIAIHNFNQQLPYRISLTVGESVHLLEQNGDWYFGCSTKNRAIRGIFPKAYIHVAESITDKSGMSEFPILKQPQVVQEMTSVLKEWGTIWKWLYVTHSDQFKSMERRILDLIRCRSKILSGTLPVDELRQMKKQVTSMIDVGNKILNLDMVVRDDQGNILNPEVTSTLELFHHHELATDRIRKATCGSLKKTSKVVSHYSYTLFVSLRNFVCKISEDTELLMALYDAKEGRVFTENYVVRWNKDSFTKDPDQLHNLRVLFTDLGSRDLQREKVYLVVNVVRLGAMDSRETEQKNRKSIASSVVGDAIVLRRPYGVAAIDITLFLSGRIETDEETHHFIPLLQCGDRDDLEGTLKRILTLKELTQREHKGHGLSASLKLLRGDLKQAREENPHLVLGSVAIARKMGFPEVILPGDVRNDLYLTLQSGEFSKGSKSTDKNVEVTVCVCKENGQVLEEVILMGGGLPLQTEYHSVIYYHEDKPRWNETFKVAIPIDDFKSSHLLFTFKHRSSNEAKDRAEKPFALSYVPLMQKNGTTLHDTQHELLVYKIDHKKYDDSNLAHLKLPATRSELADGVKPSLSGLSLSSKDCFIINTNVCSTKLTQNVDLLGLLKWSSKPEALKDSLLALMKVEGEEVVKFLQDVLDALFDILMQNSDSDLYDNMVFECLLYIIGLVSDRKYQHFQPVLDLYIQESFCATLAYNKLLVVLRYHVENANSSDPRDKDLLLKTMKSSLQYCIRFVVRSRLLFSQMNEMKGQQQFEVSLQQFLRSLSAMMSHNTDHTLLAQGACLKYLPLCIPDILSVFNAKQLSSHLLELIASVPPGRLTKQKMMTIDDIVHSQLFKMPECRSILLPGFTIRIKELLESREEGRLGFDYRQKSKSVAKIAKVLGASKYKLHEHHGYAEEVELCVKILSDIMDLLFSADVGPTIHDVTEVMLTTLRTVIQTTIAMDRESPLVGNLVAVMLAIFRQMTAHHFELYISHFPTNTDLLDFLMEILLVFKDLVSRPVFPQDWSEMIMLQNSVILKALRFFSHTIRDHFFQPFEHQAWNNFFHCAIAFLTQPALQLDNFSCNKRARIVSRYRDMRRETGFEIRSMWFNLGQAKIQFVPGLVGPFLEMTLIPETELRKATIPIFFDMMQCEFYSSRHPGEGFSDTKRDSSHIKAHFSEFENEMIAKLDTLVEGGRGDEHYKELFHSSMMHLCQSHSTMRDQGMRFVTTVTRLMERLLEYRCVINDENKENRMSCTVNLLDFYSEINRKEMYIRYVNKLCDLHLDCDNFTEAAHTLRLHSQLLQWSDASLPPLLRSPRHAYCHTHRQLKEALYYDIIKFFDKGKMWEMALVVCKELERQYEEEVMDYTQLSELLRRRARFYDCIMKQVRPEPEYFRVAYYGKGFPAFLQNKVFVYRGKEYERLTDFCNRTLNQLPNAELMNKLTPPGEDITESMQQFVQINKVEPVMGERQQRLTGRPINDQILRYHRVNNVQKFRFSRPFQRRDPLLPSEDSDMNEFASLWLERTVLVTSYPLPGILRWFPVTSSETYEISPLRNAIETMEAANKSLQELVIAHHNEPNLPVNPLSMKLSGILDAAVMGGITNYEKAFFTVEYAAAHPEEAKQLANLKDLIASQVPLLEVGVQLHKQRAPISLGPFQQRLEQCFREMQSQVEAKHGKKTCDLKLDSPQWSSVRPSSSTSSGFGEDSFSNRVSEGSLTTPEPQNINNRMRGSLTRSQVATLKSLAFNFSGNLGSSGTLGRHYSHSSSNNRSTSSLSGSPSSNSVKFGRSASISTDMTDTPVYAEKENERDKEKDKESRKSEGKRSRLSRKAVSLRHASRKSAKDARRDSNTSIGGSGNILNNGNSQWYTTETTSPAHFSPSLSTSTIHSVGPVFELRQELTPQRPLRSEVEREKRLSLSRPSSGQFTPSVTPSIGGQSGSHSGTSSNRDSVGTTSEDDGAPPPLPLKVRDASLDTSLDRSIDVDAEADYCNLFGTPDHVKSVPSTPSLRAKALPPTPQEETPPAVPSFSASPVGPVAEGSGSAAAAPPAPPAPHPPVSEPPDPDDAAP</sequence>
<evidence type="ECO:0000256" key="6">
    <source>
        <dbReference type="PROSITE-ProRule" id="PRU00192"/>
    </source>
</evidence>
<evidence type="ECO:0000313" key="12">
    <source>
        <dbReference type="Proteomes" id="UP000515158"/>
    </source>
</evidence>
<keyword evidence="4" id="KW-0597">Phosphoprotein</keyword>
<dbReference type="SUPFAM" id="SSF50044">
    <property type="entry name" value="SH3-domain"/>
    <property type="match status" value="1"/>
</dbReference>
<dbReference type="Gene3D" id="1.25.40.410">
    <property type="match status" value="1"/>
</dbReference>
<evidence type="ECO:0000256" key="1">
    <source>
        <dbReference type="ARBA" id="ARBA00004496"/>
    </source>
</evidence>
<feature type="compositionally biased region" description="Basic and acidic residues" evidence="8">
    <location>
        <begin position="1904"/>
        <end position="1914"/>
    </location>
</feature>
<organism evidence="13">
    <name type="scientific">Thrips palmi</name>
    <name type="common">Melon thrips</name>
    <dbReference type="NCBI Taxonomy" id="161013"/>
    <lineage>
        <taxon>Eukaryota</taxon>
        <taxon>Metazoa</taxon>
        <taxon>Ecdysozoa</taxon>
        <taxon>Arthropoda</taxon>
        <taxon>Hexapoda</taxon>
        <taxon>Insecta</taxon>
        <taxon>Pterygota</taxon>
        <taxon>Neoptera</taxon>
        <taxon>Paraneoptera</taxon>
        <taxon>Thysanoptera</taxon>
        <taxon>Terebrantia</taxon>
        <taxon>Thripoidea</taxon>
        <taxon>Thripidae</taxon>
        <taxon>Thrips</taxon>
    </lineage>
</organism>
<dbReference type="GO" id="GO:0005737">
    <property type="term" value="C:cytoplasm"/>
    <property type="evidence" value="ECO:0007669"/>
    <property type="project" value="UniProtKB-SubCell"/>
</dbReference>
<evidence type="ECO:0000259" key="10">
    <source>
        <dbReference type="PROSITE" id="PS51650"/>
    </source>
</evidence>
<feature type="compositionally biased region" description="Polar residues" evidence="8">
    <location>
        <begin position="1708"/>
        <end position="1728"/>
    </location>
</feature>
<dbReference type="PROSITE" id="PS50002">
    <property type="entry name" value="SH3"/>
    <property type="match status" value="1"/>
</dbReference>
<feature type="domain" description="SH3" evidence="9">
    <location>
        <begin position="9"/>
        <end position="70"/>
    </location>
</feature>
<feature type="compositionally biased region" description="Pro residues" evidence="8">
    <location>
        <begin position="2045"/>
        <end position="2058"/>
    </location>
</feature>
<dbReference type="InterPro" id="IPR042455">
    <property type="entry name" value="DOCK_N_sub1"/>
</dbReference>
<feature type="compositionally biased region" description="Low complexity" evidence="8">
    <location>
        <begin position="1762"/>
        <end position="1781"/>
    </location>
</feature>
<dbReference type="Gene3D" id="1.20.58.740">
    <property type="match status" value="1"/>
</dbReference>
<proteinExistence type="inferred from homology"/>
<dbReference type="PROSITE" id="PS51651">
    <property type="entry name" value="DOCKER"/>
    <property type="match status" value="1"/>
</dbReference>
<dbReference type="GO" id="GO:0007264">
    <property type="term" value="P:small GTPase-mediated signal transduction"/>
    <property type="evidence" value="ECO:0007669"/>
    <property type="project" value="InterPro"/>
</dbReference>
<dbReference type="FunFam" id="1.20.58.740:FF:000004">
    <property type="entry name" value="Dedicator of cytokinesis protein 1"/>
    <property type="match status" value="1"/>
</dbReference>
<dbReference type="Pfam" id="PF07653">
    <property type="entry name" value="SH3_2"/>
    <property type="match status" value="1"/>
</dbReference>
<comment type="similarity">
    <text evidence="7">Belongs to the DOCK family.</text>
</comment>
<dbReference type="GO" id="GO:0005886">
    <property type="term" value="C:plasma membrane"/>
    <property type="evidence" value="ECO:0007669"/>
    <property type="project" value="TreeGrafter"/>
</dbReference>
<feature type="compositionally biased region" description="Polar residues" evidence="8">
    <location>
        <begin position="1917"/>
        <end position="1930"/>
    </location>
</feature>
<dbReference type="InterPro" id="IPR046773">
    <property type="entry name" value="DOCKER_Lobe_C"/>
</dbReference>
<name>A0A6P8ZMD6_THRPL</name>
<feature type="compositionally biased region" description="Low complexity" evidence="8">
    <location>
        <begin position="1848"/>
        <end position="1863"/>
    </location>
</feature>
<dbReference type="GO" id="GO:0031267">
    <property type="term" value="F:small GTPase binding"/>
    <property type="evidence" value="ECO:0007669"/>
    <property type="project" value="TreeGrafter"/>
</dbReference>
<dbReference type="GO" id="GO:0007520">
    <property type="term" value="P:myoblast fusion"/>
    <property type="evidence" value="ECO:0007669"/>
    <property type="project" value="TreeGrafter"/>
</dbReference>
<feature type="compositionally biased region" description="Low complexity" evidence="8">
    <location>
        <begin position="1931"/>
        <end position="1948"/>
    </location>
</feature>
<dbReference type="PANTHER" id="PTHR45653">
    <property type="entry name" value="DEDICATOR OF CYTOKINESIS"/>
    <property type="match status" value="1"/>
</dbReference>
<dbReference type="GO" id="GO:0016477">
    <property type="term" value="P:cell migration"/>
    <property type="evidence" value="ECO:0007669"/>
    <property type="project" value="TreeGrafter"/>
</dbReference>
<dbReference type="InterPro" id="IPR046769">
    <property type="entry name" value="DOCKER_Lobe_A"/>
</dbReference>
<evidence type="ECO:0000256" key="2">
    <source>
        <dbReference type="ARBA" id="ARBA00022443"/>
    </source>
</evidence>
<dbReference type="Pfam" id="PF20421">
    <property type="entry name" value="DHR-2_Lobe_C"/>
    <property type="match status" value="1"/>
</dbReference>
<evidence type="ECO:0000256" key="3">
    <source>
        <dbReference type="ARBA" id="ARBA00022490"/>
    </source>
</evidence>
<dbReference type="OrthoDB" id="18896at2759"/>
<feature type="region of interest" description="Disordered" evidence="8">
    <location>
        <begin position="1756"/>
        <end position="1881"/>
    </location>
</feature>
<dbReference type="InterPro" id="IPR043161">
    <property type="entry name" value="DOCK_C_lobe_A"/>
</dbReference>
<dbReference type="Gene3D" id="2.30.30.40">
    <property type="entry name" value="SH3 Domains"/>
    <property type="match status" value="1"/>
</dbReference>
<dbReference type="InterPro" id="IPR027007">
    <property type="entry name" value="C2_DOCK-type_domain"/>
</dbReference>
<comment type="subcellular location">
    <subcellularLocation>
        <location evidence="1">Cytoplasm</location>
    </subcellularLocation>
</comment>
<keyword evidence="12" id="KW-1185">Reference proteome</keyword>
<keyword evidence="3" id="KW-0963">Cytoplasm</keyword>
<dbReference type="InterPro" id="IPR046770">
    <property type="entry name" value="DOCKER_Lobe_B"/>
</dbReference>
<dbReference type="InterPro" id="IPR035892">
    <property type="entry name" value="C2_domain_sf"/>
</dbReference>
<gene>
    <name evidence="13" type="primary">LOC117644862</name>
</gene>
<keyword evidence="2 6" id="KW-0728">SH3 domain</keyword>
<dbReference type="CDD" id="cd11697">
    <property type="entry name" value="DHR2_DOCK_A"/>
    <property type="match status" value="1"/>
</dbReference>
<dbReference type="Proteomes" id="UP000515158">
    <property type="component" value="Unplaced"/>
</dbReference>
<dbReference type="Pfam" id="PF14429">
    <property type="entry name" value="DOCK-C2"/>
    <property type="match status" value="1"/>
</dbReference>
<evidence type="ECO:0000256" key="5">
    <source>
        <dbReference type="ARBA" id="ARBA00022658"/>
    </source>
</evidence>
<dbReference type="PANTHER" id="PTHR45653:SF10">
    <property type="entry name" value="MYOBLAST CITY, ISOFORM B"/>
    <property type="match status" value="1"/>
</dbReference>
<feature type="compositionally biased region" description="Basic and acidic residues" evidence="8">
    <location>
        <begin position="1801"/>
        <end position="1822"/>
    </location>
</feature>
<dbReference type="SMART" id="SM00326">
    <property type="entry name" value="SH3"/>
    <property type="match status" value="1"/>
</dbReference>
<dbReference type="GO" id="GO:0005085">
    <property type="term" value="F:guanyl-nucleotide exchange factor activity"/>
    <property type="evidence" value="ECO:0007669"/>
    <property type="project" value="UniProtKB-KW"/>
</dbReference>
<feature type="region of interest" description="Disordered" evidence="8">
    <location>
        <begin position="1990"/>
        <end position="2066"/>
    </location>
</feature>
<feature type="compositionally biased region" description="Polar residues" evidence="8">
    <location>
        <begin position="1864"/>
        <end position="1881"/>
    </location>
</feature>
<feature type="domain" description="C2 DOCK-type" evidence="10">
    <location>
        <begin position="429"/>
        <end position="608"/>
    </location>
</feature>
<dbReference type="Pfam" id="PF16172">
    <property type="entry name" value="DOCK_N"/>
    <property type="match status" value="1"/>
</dbReference>
<reference evidence="13" key="1">
    <citation type="submission" date="2025-08" db="UniProtKB">
        <authorList>
            <consortium name="RefSeq"/>
        </authorList>
    </citation>
    <scope>IDENTIFICATION</scope>
    <source>
        <tissue evidence="13">Total insect</tissue>
    </source>
</reference>
<dbReference type="InParanoid" id="A0A6P8ZMD6"/>
<dbReference type="Pfam" id="PF23554">
    <property type="entry name" value="TPR_DOCK"/>
    <property type="match status" value="1"/>
</dbReference>
<evidence type="ECO:0000259" key="9">
    <source>
        <dbReference type="PROSITE" id="PS50002"/>
    </source>
</evidence>
<dbReference type="Gene3D" id="2.60.40.150">
    <property type="entry name" value="C2 domain"/>
    <property type="match status" value="1"/>
</dbReference>
<feature type="region of interest" description="Disordered" evidence="8">
    <location>
        <begin position="1681"/>
        <end position="1728"/>
    </location>
</feature>
<feature type="compositionally biased region" description="Low complexity" evidence="8">
    <location>
        <begin position="2024"/>
        <end position="2044"/>
    </location>
</feature>
<dbReference type="InterPro" id="IPR032376">
    <property type="entry name" value="DOCK_N"/>
</dbReference>
<dbReference type="InterPro" id="IPR001452">
    <property type="entry name" value="SH3_domain"/>
</dbReference>
<accession>A0A6P8ZMD6</accession>
<dbReference type="InterPro" id="IPR036028">
    <property type="entry name" value="SH3-like_dom_sf"/>
</dbReference>
<feature type="region of interest" description="Disordered" evidence="8">
    <location>
        <begin position="1896"/>
        <end position="1971"/>
    </location>
</feature>
<dbReference type="FunFam" id="1.25.40.410:FF:000003">
    <property type="entry name" value="Dedicator of cytokinesis protein 4"/>
    <property type="match status" value="1"/>
</dbReference>
<dbReference type="InterPro" id="IPR026791">
    <property type="entry name" value="DOCK"/>
</dbReference>
<feature type="domain" description="DOCKER" evidence="11">
    <location>
        <begin position="1261"/>
        <end position="1679"/>
    </location>
</feature>
<dbReference type="Gene3D" id="1.20.1270.350">
    <property type="entry name" value="Dedicator of cytokinesis N-terminal subdomain"/>
    <property type="match status" value="1"/>
</dbReference>
<dbReference type="GeneID" id="117644862"/>
<dbReference type="SUPFAM" id="SSF48371">
    <property type="entry name" value="ARM repeat"/>
    <property type="match status" value="1"/>
</dbReference>
<protein>
    <submittedName>
        <fullName evidence="13">Dedicator of cytokinesis protein 1 isoform X1</fullName>
    </submittedName>
</protein>
<dbReference type="CDD" id="cd11872">
    <property type="entry name" value="SH3_DOCK_AB"/>
    <property type="match status" value="1"/>
</dbReference>
<dbReference type="RefSeq" id="XP_034240419.1">
    <property type="nucleotide sequence ID" value="XM_034384528.1"/>
</dbReference>
<evidence type="ECO:0000259" key="11">
    <source>
        <dbReference type="PROSITE" id="PS51651"/>
    </source>
</evidence>
<dbReference type="FunFam" id="2.60.40.150:FF:000045">
    <property type="entry name" value="Dedicator of cytokinesis protein 4"/>
    <property type="match status" value="1"/>
</dbReference>
<dbReference type="FunCoup" id="A0A6P8ZMD6">
    <property type="interactions" value="670"/>
</dbReference>
<dbReference type="InterPro" id="IPR043162">
    <property type="entry name" value="DOCK_C_lobe_C"/>
</dbReference>
<dbReference type="Pfam" id="PF06920">
    <property type="entry name" value="DHR-2_Lobe_A"/>
    <property type="match status" value="1"/>
</dbReference>
<feature type="compositionally biased region" description="Low complexity" evidence="8">
    <location>
        <begin position="1685"/>
        <end position="1707"/>
    </location>
</feature>
<evidence type="ECO:0000256" key="7">
    <source>
        <dbReference type="PROSITE-ProRule" id="PRU00983"/>
    </source>
</evidence>
<dbReference type="InterPro" id="IPR027357">
    <property type="entry name" value="DOCKER_dom"/>
</dbReference>
<keyword evidence="5" id="KW-0344">Guanine-nucleotide releasing factor</keyword>
<dbReference type="PROSITE" id="PS51650">
    <property type="entry name" value="C2_DOCK"/>
    <property type="match status" value="1"/>
</dbReference>
<dbReference type="Pfam" id="PF20422">
    <property type="entry name" value="DHR-2_Lobe_B"/>
    <property type="match status" value="1"/>
</dbReference>
<dbReference type="CTD" id="42817"/>
<evidence type="ECO:0000256" key="8">
    <source>
        <dbReference type="SAM" id="MobiDB-lite"/>
    </source>
</evidence>
<feature type="compositionally biased region" description="Basic residues" evidence="8">
    <location>
        <begin position="1823"/>
        <end position="1838"/>
    </location>
</feature>
<dbReference type="KEGG" id="tpal:117644862"/>
<dbReference type="InterPro" id="IPR016024">
    <property type="entry name" value="ARM-type_fold"/>
</dbReference>